<dbReference type="RefSeq" id="WP_044500138.1">
    <property type="nucleotide sequence ID" value="NZ_LK391969.1"/>
</dbReference>
<keyword evidence="4 6" id="KW-1133">Transmembrane helix</keyword>
<feature type="transmembrane region" description="Helical" evidence="6">
    <location>
        <begin position="97"/>
        <end position="113"/>
    </location>
</feature>
<dbReference type="GO" id="GO:0046873">
    <property type="term" value="F:metal ion transmembrane transporter activity"/>
    <property type="evidence" value="ECO:0007669"/>
    <property type="project" value="InterPro"/>
</dbReference>
<organism evidence="7">
    <name type="scientific">Pseudomonas saudimassiliensis</name>
    <dbReference type="NCBI Taxonomy" id="1461581"/>
    <lineage>
        <taxon>Bacteria</taxon>
        <taxon>Pseudomonadati</taxon>
        <taxon>Pseudomonadota</taxon>
        <taxon>Gammaproteobacteria</taxon>
        <taxon>Pseudomonadales</taxon>
        <taxon>Pseudomonadaceae</taxon>
        <taxon>Pseudomonas</taxon>
    </lineage>
</organism>
<name>A0A078MKJ2_9PSED</name>
<dbReference type="AlphaFoldDB" id="A0A078MKJ2"/>
<dbReference type="PATRIC" id="fig|1461581.3.peg.2325"/>
<evidence type="ECO:0000256" key="2">
    <source>
        <dbReference type="ARBA" id="ARBA00009190"/>
    </source>
</evidence>
<feature type="transmembrane region" description="Helical" evidence="6">
    <location>
        <begin position="166"/>
        <end position="187"/>
    </location>
</feature>
<feature type="transmembrane region" description="Helical" evidence="6">
    <location>
        <begin position="66"/>
        <end position="85"/>
    </location>
</feature>
<comment type="subcellular location">
    <subcellularLocation>
        <location evidence="1 6">Membrane</location>
        <topology evidence="1 6">Multi-pass membrane protein</topology>
    </subcellularLocation>
</comment>
<keyword evidence="5 6" id="KW-0472">Membrane</keyword>
<evidence type="ECO:0000313" key="7">
    <source>
        <dbReference type="EMBL" id="CEA05952.1"/>
    </source>
</evidence>
<evidence type="ECO:0000256" key="6">
    <source>
        <dbReference type="RuleBase" id="RU365102"/>
    </source>
</evidence>
<accession>A0A078MKJ2</accession>
<evidence type="ECO:0000256" key="5">
    <source>
        <dbReference type="ARBA" id="ARBA00023136"/>
    </source>
</evidence>
<dbReference type="PANTHER" id="PTHR12608:SF1">
    <property type="entry name" value="TRANSMEMBRANE PROTEIN 165"/>
    <property type="match status" value="1"/>
</dbReference>
<gene>
    <name evidence="7" type="ORF">BN1049_02358</name>
</gene>
<dbReference type="OrthoDB" id="9801356at2"/>
<feature type="transmembrane region" description="Helical" evidence="6">
    <location>
        <begin position="133"/>
        <end position="154"/>
    </location>
</feature>
<comment type="similarity">
    <text evidence="2 6">Belongs to the GDT1 family.</text>
</comment>
<evidence type="ECO:0000256" key="4">
    <source>
        <dbReference type="ARBA" id="ARBA00022989"/>
    </source>
</evidence>
<keyword evidence="3 6" id="KW-0812">Transmembrane</keyword>
<dbReference type="GO" id="GO:0016020">
    <property type="term" value="C:membrane"/>
    <property type="evidence" value="ECO:0007669"/>
    <property type="project" value="UniProtKB-SubCell"/>
</dbReference>
<protein>
    <recommendedName>
        <fullName evidence="6">GDT1 family protein</fullName>
    </recommendedName>
</protein>
<reference evidence="7" key="1">
    <citation type="submission" date="2014-07" db="EMBL/GenBank/DDBJ databases">
        <authorList>
            <person name="Urmite Genomes Urmite Genomes"/>
        </authorList>
    </citation>
    <scope>NUCLEOTIDE SEQUENCE</scope>
    <source>
        <strain evidence="7">12M76_air</strain>
    </source>
</reference>
<evidence type="ECO:0000256" key="1">
    <source>
        <dbReference type="ARBA" id="ARBA00004141"/>
    </source>
</evidence>
<dbReference type="EMBL" id="LK391969">
    <property type="protein sequence ID" value="CEF27409.1"/>
    <property type="molecule type" value="Genomic_DNA"/>
</dbReference>
<dbReference type="Pfam" id="PF01169">
    <property type="entry name" value="GDT1"/>
    <property type="match status" value="2"/>
</dbReference>
<dbReference type="InterPro" id="IPR001727">
    <property type="entry name" value="GDT1-like"/>
</dbReference>
<dbReference type="PANTHER" id="PTHR12608">
    <property type="entry name" value="TRANSMEMBRANE PROTEIN HTP-1 RELATED"/>
    <property type="match status" value="1"/>
</dbReference>
<dbReference type="EMBL" id="LM997413">
    <property type="protein sequence ID" value="CEA05952.1"/>
    <property type="molecule type" value="Genomic_DNA"/>
</dbReference>
<evidence type="ECO:0000256" key="3">
    <source>
        <dbReference type="ARBA" id="ARBA00022692"/>
    </source>
</evidence>
<feature type="transmembrane region" description="Helical" evidence="6">
    <location>
        <begin position="37"/>
        <end position="60"/>
    </location>
</feature>
<proteinExistence type="inferred from homology"/>
<sequence>MEAFFVSTGVVTLAEIGDKTQLLALLLAARFRRPWPIIWGILFATIANHALAGAVGQLIAGLLSDTWLYILLAISFLAVAAWTLVPDKLDEDDTPPISRYGAFMAALVAFFLAEMGDKTQVATVVLAAQFDAYLWVVLGTTLGMMLANVPVVFLGHAVAGKLPLGLIRGITAVIFLLLGVYAGWLAWS</sequence>